<evidence type="ECO:0000313" key="1">
    <source>
        <dbReference type="EMBL" id="OHX41377.1"/>
    </source>
</evidence>
<dbReference type="Proteomes" id="UP000180194">
    <property type="component" value="Unassembled WGS sequence"/>
</dbReference>
<proteinExistence type="predicted"/>
<accession>A0ABX3CKQ2</accession>
<reference evidence="1 2" key="1">
    <citation type="submission" date="2016-07" db="EMBL/GenBank/DDBJ databases">
        <title>Bacillus oceanisediminis whole genome.</title>
        <authorList>
            <person name="Pal Y."/>
            <person name="Verma A."/>
            <person name="Mual P."/>
            <person name="Srinivasan K."/>
        </authorList>
    </citation>
    <scope>NUCLEOTIDE SEQUENCE [LARGE SCALE GENOMIC DNA]</scope>
    <source>
        <strain evidence="1 2">Bhandara28</strain>
    </source>
</reference>
<keyword evidence="2" id="KW-1185">Reference proteome</keyword>
<protein>
    <submittedName>
        <fullName evidence="1">Uncharacterized protein</fullName>
    </submittedName>
</protein>
<organism evidence="1 2">
    <name type="scientific">Cytobacillus oceanisediminis</name>
    <dbReference type="NCBI Taxonomy" id="665099"/>
    <lineage>
        <taxon>Bacteria</taxon>
        <taxon>Bacillati</taxon>
        <taxon>Bacillota</taxon>
        <taxon>Bacilli</taxon>
        <taxon>Bacillales</taxon>
        <taxon>Bacillaceae</taxon>
        <taxon>Cytobacillus</taxon>
    </lineage>
</organism>
<comment type="caution">
    <text evidence="1">The sequence shown here is derived from an EMBL/GenBank/DDBJ whole genome shotgun (WGS) entry which is preliminary data.</text>
</comment>
<gene>
    <name evidence="1" type="ORF">BBV17_28685</name>
</gene>
<dbReference type="EMBL" id="MBRJ01000059">
    <property type="protein sequence ID" value="OHX41377.1"/>
    <property type="molecule type" value="Genomic_DNA"/>
</dbReference>
<name>A0ABX3CKQ2_9BACI</name>
<sequence>MEYKFDNFRTASKQFNFNSNTVGRLKDFRTNNPSSPSLFLNTTKQEIWINDHDLNANFDKKYGGGVFLKVLENTK</sequence>
<evidence type="ECO:0000313" key="2">
    <source>
        <dbReference type="Proteomes" id="UP000180194"/>
    </source>
</evidence>